<reference evidence="11" key="1">
    <citation type="journal article" date="2019" name="Int. J. Syst. Evol. Microbiol.">
        <title>The Global Catalogue of Microorganisms (GCM) 10K type strain sequencing project: providing services to taxonomists for standard genome sequencing and annotation.</title>
        <authorList>
            <consortium name="The Broad Institute Genomics Platform"/>
            <consortium name="The Broad Institute Genome Sequencing Center for Infectious Disease"/>
            <person name="Wu L."/>
            <person name="Ma J."/>
        </authorList>
    </citation>
    <scope>NUCLEOTIDE SEQUENCE [LARGE SCALE GENOMIC DNA]</scope>
    <source>
        <strain evidence="11">KCTC 42964</strain>
    </source>
</reference>
<dbReference type="RefSeq" id="WP_379903350.1">
    <property type="nucleotide sequence ID" value="NZ_JBHRTR010000031.1"/>
</dbReference>
<dbReference type="NCBIfam" id="TIGR00710">
    <property type="entry name" value="efflux_Bcr_CflA"/>
    <property type="match status" value="1"/>
</dbReference>
<evidence type="ECO:0000256" key="4">
    <source>
        <dbReference type="ARBA" id="ARBA00022475"/>
    </source>
</evidence>
<dbReference type="PANTHER" id="PTHR23502:SF132">
    <property type="entry name" value="POLYAMINE TRANSPORTER 2-RELATED"/>
    <property type="match status" value="1"/>
</dbReference>
<feature type="transmembrane region" description="Helical" evidence="8">
    <location>
        <begin position="78"/>
        <end position="99"/>
    </location>
</feature>
<evidence type="ECO:0000313" key="11">
    <source>
        <dbReference type="Proteomes" id="UP001595528"/>
    </source>
</evidence>
<dbReference type="InterPro" id="IPR020846">
    <property type="entry name" value="MFS_dom"/>
</dbReference>
<comment type="similarity">
    <text evidence="2 8">Belongs to the major facilitator superfamily. Bcr/CmlA family.</text>
</comment>
<evidence type="ECO:0000256" key="1">
    <source>
        <dbReference type="ARBA" id="ARBA00004651"/>
    </source>
</evidence>
<dbReference type="InterPro" id="IPR011701">
    <property type="entry name" value="MFS"/>
</dbReference>
<dbReference type="PANTHER" id="PTHR23502">
    <property type="entry name" value="MAJOR FACILITATOR SUPERFAMILY"/>
    <property type="match status" value="1"/>
</dbReference>
<feature type="transmembrane region" description="Helical" evidence="8">
    <location>
        <begin position="206"/>
        <end position="230"/>
    </location>
</feature>
<feature type="transmembrane region" description="Helical" evidence="8">
    <location>
        <begin position="166"/>
        <end position="185"/>
    </location>
</feature>
<evidence type="ECO:0000313" key="10">
    <source>
        <dbReference type="EMBL" id="MFC3229292.1"/>
    </source>
</evidence>
<dbReference type="Proteomes" id="UP001595528">
    <property type="component" value="Unassembled WGS sequence"/>
</dbReference>
<dbReference type="InterPro" id="IPR036259">
    <property type="entry name" value="MFS_trans_sf"/>
</dbReference>
<keyword evidence="11" id="KW-1185">Reference proteome</keyword>
<comment type="caution">
    <text evidence="10">The sequence shown here is derived from an EMBL/GenBank/DDBJ whole genome shotgun (WGS) entry which is preliminary data.</text>
</comment>
<dbReference type="InterPro" id="IPR004812">
    <property type="entry name" value="Efflux_drug-R_Bcr/CmlA"/>
</dbReference>
<comment type="subcellular location">
    <subcellularLocation>
        <location evidence="8">Cell inner membrane</location>
        <topology evidence="8">Multi-pass membrane protein</topology>
    </subcellularLocation>
    <subcellularLocation>
        <location evidence="1">Cell membrane</location>
        <topology evidence="1">Multi-pass membrane protein</topology>
    </subcellularLocation>
</comment>
<feature type="transmembrane region" description="Helical" evidence="8">
    <location>
        <begin position="281"/>
        <end position="303"/>
    </location>
</feature>
<keyword evidence="5 8" id="KW-0812">Transmembrane</keyword>
<keyword evidence="8" id="KW-0997">Cell inner membrane</keyword>
<protein>
    <recommendedName>
        <fullName evidence="8">Bcr/CflA family efflux transporter</fullName>
    </recommendedName>
</protein>
<feature type="domain" description="Major facilitator superfamily (MFS) profile" evidence="9">
    <location>
        <begin position="11"/>
        <end position="397"/>
    </location>
</feature>
<evidence type="ECO:0000259" key="9">
    <source>
        <dbReference type="PROSITE" id="PS50850"/>
    </source>
</evidence>
<gene>
    <name evidence="10" type="ORF">ACFOGJ_18740</name>
</gene>
<evidence type="ECO:0000256" key="8">
    <source>
        <dbReference type="RuleBase" id="RU365088"/>
    </source>
</evidence>
<accession>A0ABV7L4V8</accession>
<dbReference type="PROSITE" id="PS00216">
    <property type="entry name" value="SUGAR_TRANSPORT_1"/>
    <property type="match status" value="1"/>
</dbReference>
<feature type="transmembrane region" description="Helical" evidence="8">
    <location>
        <begin position="372"/>
        <end position="392"/>
    </location>
</feature>
<evidence type="ECO:0000256" key="5">
    <source>
        <dbReference type="ARBA" id="ARBA00022692"/>
    </source>
</evidence>
<dbReference type="PROSITE" id="PS50850">
    <property type="entry name" value="MFS"/>
    <property type="match status" value="1"/>
</dbReference>
<proteinExistence type="inferred from homology"/>
<evidence type="ECO:0000256" key="6">
    <source>
        <dbReference type="ARBA" id="ARBA00022989"/>
    </source>
</evidence>
<feature type="transmembrane region" description="Helical" evidence="8">
    <location>
        <begin position="347"/>
        <end position="366"/>
    </location>
</feature>
<sequence>MTTRVPHHPATFSLLTLSVALGVLASVIYVPSIPAIALALGVGEGAVQHSMTLYLLAFAVSTLLIGPISDRLGRRPTLIGGLVLFSLSGVACALSDTILTLQLARMVQGVGACACMIVGRAVVRDIYDRERTARAMAILGIVVASGPALAPLLGGQLQVLFGWESSFVFVAGWGALLLLMAIWVLPETVDRRQVAPGVVRQFAHSYSLLLTAPPFIGYALSVGGGAVGFYAFTAAAPIVLISVHGVPAELYGFFAACPPIGFVTGSWVCSRLTSRFGIERMILAGCIGILLTGTAIVGLDLGVGGPYAIALPMIAFGFSNGLSMPNAFAGGLSVYPRIAGAASGLQTFCQMGGGALGTLLVAEFAVRTGWELGVMIIAGGLAALAGGLMVLLPWAPPSGAAGQGDGQAARPD</sequence>
<keyword evidence="6 8" id="KW-1133">Transmembrane helix</keyword>
<dbReference type="EMBL" id="JBHRTR010000031">
    <property type="protein sequence ID" value="MFC3229292.1"/>
    <property type="molecule type" value="Genomic_DNA"/>
</dbReference>
<comment type="caution">
    <text evidence="8">Lacks conserved residue(s) required for the propagation of feature annotation.</text>
</comment>
<evidence type="ECO:0000256" key="3">
    <source>
        <dbReference type="ARBA" id="ARBA00022448"/>
    </source>
</evidence>
<evidence type="ECO:0000256" key="2">
    <source>
        <dbReference type="ARBA" id="ARBA00006236"/>
    </source>
</evidence>
<feature type="transmembrane region" description="Helical" evidence="8">
    <location>
        <begin position="135"/>
        <end position="154"/>
    </location>
</feature>
<dbReference type="SUPFAM" id="SSF103473">
    <property type="entry name" value="MFS general substrate transporter"/>
    <property type="match status" value="1"/>
</dbReference>
<keyword evidence="4" id="KW-1003">Cell membrane</keyword>
<keyword evidence="7 8" id="KW-0472">Membrane</keyword>
<evidence type="ECO:0000256" key="7">
    <source>
        <dbReference type="ARBA" id="ARBA00023136"/>
    </source>
</evidence>
<dbReference type="Pfam" id="PF07690">
    <property type="entry name" value="MFS_1"/>
    <property type="match status" value="1"/>
</dbReference>
<feature type="transmembrane region" description="Helical" evidence="8">
    <location>
        <begin position="105"/>
        <end position="123"/>
    </location>
</feature>
<keyword evidence="3 8" id="KW-0813">Transport</keyword>
<feature type="transmembrane region" description="Helical" evidence="8">
    <location>
        <begin position="46"/>
        <end position="66"/>
    </location>
</feature>
<name>A0ABV7L4V8_9PROT</name>
<dbReference type="InterPro" id="IPR005829">
    <property type="entry name" value="Sugar_transporter_CS"/>
</dbReference>
<dbReference type="CDD" id="cd17320">
    <property type="entry name" value="MFS_MdfA_MDR_like"/>
    <property type="match status" value="1"/>
</dbReference>
<feature type="transmembrane region" description="Helical" evidence="8">
    <location>
        <begin position="12"/>
        <end position="40"/>
    </location>
</feature>
<dbReference type="PRINTS" id="PR01036">
    <property type="entry name" value="TCRTETB"/>
</dbReference>
<organism evidence="10 11">
    <name type="scientific">Marinibaculum pumilum</name>
    <dbReference type="NCBI Taxonomy" id="1766165"/>
    <lineage>
        <taxon>Bacteria</taxon>
        <taxon>Pseudomonadati</taxon>
        <taxon>Pseudomonadota</taxon>
        <taxon>Alphaproteobacteria</taxon>
        <taxon>Rhodospirillales</taxon>
        <taxon>Rhodospirillaceae</taxon>
        <taxon>Marinibaculum</taxon>
    </lineage>
</organism>
<feature type="transmembrane region" description="Helical" evidence="8">
    <location>
        <begin position="250"/>
        <end position="269"/>
    </location>
</feature>
<dbReference type="Gene3D" id="1.20.1720.10">
    <property type="entry name" value="Multidrug resistance protein D"/>
    <property type="match status" value="1"/>
</dbReference>